<dbReference type="AlphaFoldDB" id="A0A1H6Q9D5"/>
<evidence type="ECO:0000313" key="1">
    <source>
        <dbReference type="EMBL" id="SEI37434.1"/>
    </source>
</evidence>
<organism evidence="1 2">
    <name type="scientific">Allopseudospirillum japonicum</name>
    <dbReference type="NCBI Taxonomy" id="64971"/>
    <lineage>
        <taxon>Bacteria</taxon>
        <taxon>Pseudomonadati</taxon>
        <taxon>Pseudomonadota</taxon>
        <taxon>Gammaproteobacteria</taxon>
        <taxon>Oceanospirillales</taxon>
        <taxon>Oceanospirillaceae</taxon>
        <taxon>Allopseudospirillum</taxon>
    </lineage>
</organism>
<dbReference type="STRING" id="64971.SAMN05421831_10141"/>
<gene>
    <name evidence="1" type="ORF">SAMN05421831_10141</name>
</gene>
<accession>A0A1H6Q9D5</accession>
<proteinExistence type="predicted"/>
<dbReference type="Proteomes" id="UP000242999">
    <property type="component" value="Unassembled WGS sequence"/>
</dbReference>
<reference evidence="2" key="1">
    <citation type="submission" date="2016-10" db="EMBL/GenBank/DDBJ databases">
        <authorList>
            <person name="Varghese N."/>
            <person name="Submissions S."/>
        </authorList>
    </citation>
    <scope>NUCLEOTIDE SEQUENCE [LARGE SCALE GENOMIC DNA]</scope>
    <source>
        <strain evidence="2">DSM 7165</strain>
    </source>
</reference>
<dbReference type="OrthoDB" id="6367287at2"/>
<protein>
    <recommendedName>
        <fullName evidence="3">Exonuclease</fullName>
    </recommendedName>
</protein>
<name>A0A1H6Q9D5_9GAMM</name>
<evidence type="ECO:0008006" key="3">
    <source>
        <dbReference type="Google" id="ProtNLM"/>
    </source>
</evidence>
<evidence type="ECO:0000313" key="2">
    <source>
        <dbReference type="Proteomes" id="UP000242999"/>
    </source>
</evidence>
<dbReference type="RefSeq" id="WP_093307653.1">
    <property type="nucleotide sequence ID" value="NZ_FNYH01000001.1"/>
</dbReference>
<sequence>MEYPHFIALDMLTQDEDTYPIGIAWSLTDGQIKSTLIAPDDLWQAWPSSVAQDLGYSRDQLLIHGVPCAEVIRELDYDVHTDQLWVGTELSMQAHGLHQIYMSCQVECPWHLEEASQLYPEYTEAELLDELQHLAELQQLDLRYAEAQVQAWLHLHAHLHRQTWDA</sequence>
<keyword evidence="2" id="KW-1185">Reference proteome</keyword>
<dbReference type="EMBL" id="FNYH01000001">
    <property type="protein sequence ID" value="SEI37434.1"/>
    <property type="molecule type" value="Genomic_DNA"/>
</dbReference>